<feature type="transmembrane region" description="Helical" evidence="6">
    <location>
        <begin position="92"/>
        <end position="115"/>
    </location>
</feature>
<dbReference type="EMBL" id="JAGIOH010000001">
    <property type="protein sequence ID" value="MBP2402641.1"/>
    <property type="molecule type" value="Genomic_DNA"/>
</dbReference>
<protein>
    <submittedName>
        <fullName evidence="8">EmrB/QacA subfamily drug resistance transporter</fullName>
    </submittedName>
</protein>
<gene>
    <name evidence="8" type="ORF">JO379_002110</name>
</gene>
<evidence type="ECO:0000259" key="7">
    <source>
        <dbReference type="PROSITE" id="PS50850"/>
    </source>
</evidence>
<feature type="transmembrane region" description="Helical" evidence="6">
    <location>
        <begin position="242"/>
        <end position="262"/>
    </location>
</feature>
<dbReference type="RefSeq" id="WP_307841941.1">
    <property type="nucleotide sequence ID" value="NZ_JAGIOH010000001.1"/>
</dbReference>
<organism evidence="8 9">
    <name type="scientific">Streptomyces syringium</name>
    <dbReference type="NCBI Taxonomy" id="76729"/>
    <lineage>
        <taxon>Bacteria</taxon>
        <taxon>Bacillati</taxon>
        <taxon>Actinomycetota</taxon>
        <taxon>Actinomycetes</taxon>
        <taxon>Kitasatosporales</taxon>
        <taxon>Streptomycetaceae</taxon>
        <taxon>Streptomyces</taxon>
    </lineage>
</organism>
<evidence type="ECO:0000256" key="6">
    <source>
        <dbReference type="SAM" id="Phobius"/>
    </source>
</evidence>
<dbReference type="PROSITE" id="PS50850">
    <property type="entry name" value="MFS"/>
    <property type="match status" value="1"/>
</dbReference>
<dbReference type="PANTHER" id="PTHR42718:SF39">
    <property type="entry name" value="ACTINORHODIN TRANSPORTER-RELATED"/>
    <property type="match status" value="1"/>
</dbReference>
<feature type="transmembrane region" description="Helical" evidence="6">
    <location>
        <begin position="426"/>
        <end position="443"/>
    </location>
</feature>
<dbReference type="Gene3D" id="1.20.1720.10">
    <property type="entry name" value="Multidrug resistance protein D"/>
    <property type="match status" value="1"/>
</dbReference>
<feature type="transmembrane region" description="Helical" evidence="6">
    <location>
        <begin position="455"/>
        <end position="477"/>
    </location>
</feature>
<feature type="transmembrane region" description="Helical" evidence="6">
    <location>
        <begin position="25"/>
        <end position="48"/>
    </location>
</feature>
<feature type="transmembrane region" description="Helical" evidence="6">
    <location>
        <begin position="60"/>
        <end position="80"/>
    </location>
</feature>
<feature type="transmembrane region" description="Helical" evidence="6">
    <location>
        <begin position="153"/>
        <end position="175"/>
    </location>
</feature>
<evidence type="ECO:0000256" key="1">
    <source>
        <dbReference type="ARBA" id="ARBA00004651"/>
    </source>
</evidence>
<dbReference type="CDD" id="cd17321">
    <property type="entry name" value="MFS_MMR_MDR_like"/>
    <property type="match status" value="1"/>
</dbReference>
<keyword evidence="4 6" id="KW-0472">Membrane</keyword>
<reference evidence="8 9" key="1">
    <citation type="submission" date="2021-03" db="EMBL/GenBank/DDBJ databases">
        <title>Sequencing the genomes of 1000 actinobacteria strains.</title>
        <authorList>
            <person name="Klenk H.-P."/>
        </authorList>
    </citation>
    <scope>NUCLEOTIDE SEQUENCE [LARGE SCALE GENOMIC DNA]</scope>
    <source>
        <strain evidence="8 9">DSM 41480</strain>
    </source>
</reference>
<dbReference type="InterPro" id="IPR011701">
    <property type="entry name" value="MFS"/>
</dbReference>
<name>A0ABS4Y1J0_9ACTN</name>
<evidence type="ECO:0000256" key="3">
    <source>
        <dbReference type="ARBA" id="ARBA00022989"/>
    </source>
</evidence>
<evidence type="ECO:0000256" key="2">
    <source>
        <dbReference type="ARBA" id="ARBA00022692"/>
    </source>
</evidence>
<comment type="subcellular location">
    <subcellularLocation>
        <location evidence="1">Cell membrane</location>
        <topology evidence="1">Multi-pass membrane protein</topology>
    </subcellularLocation>
</comment>
<evidence type="ECO:0000313" key="8">
    <source>
        <dbReference type="EMBL" id="MBP2402641.1"/>
    </source>
</evidence>
<evidence type="ECO:0000256" key="5">
    <source>
        <dbReference type="ARBA" id="ARBA00023251"/>
    </source>
</evidence>
<dbReference type="Gene3D" id="1.20.1250.20">
    <property type="entry name" value="MFS general substrate transporter like domains"/>
    <property type="match status" value="1"/>
</dbReference>
<accession>A0ABS4Y1J0</accession>
<evidence type="ECO:0000313" key="9">
    <source>
        <dbReference type="Proteomes" id="UP001519291"/>
    </source>
</evidence>
<feature type="transmembrane region" description="Helical" evidence="6">
    <location>
        <begin position="181"/>
        <end position="201"/>
    </location>
</feature>
<dbReference type="Pfam" id="PF07690">
    <property type="entry name" value="MFS_1"/>
    <property type="match status" value="1"/>
</dbReference>
<feature type="transmembrane region" description="Helical" evidence="6">
    <location>
        <begin position="213"/>
        <end position="236"/>
    </location>
</feature>
<dbReference type="Proteomes" id="UP001519291">
    <property type="component" value="Unassembled WGS sequence"/>
</dbReference>
<feature type="transmembrane region" description="Helical" evidence="6">
    <location>
        <begin position="353"/>
        <end position="371"/>
    </location>
</feature>
<dbReference type="SUPFAM" id="SSF103473">
    <property type="entry name" value="MFS general substrate transporter"/>
    <property type="match status" value="1"/>
</dbReference>
<feature type="transmembrane region" description="Helical" evidence="6">
    <location>
        <begin position="121"/>
        <end position="141"/>
    </location>
</feature>
<keyword evidence="2 6" id="KW-0812">Transmembrane</keyword>
<comment type="caution">
    <text evidence="8">The sequence shown here is derived from an EMBL/GenBank/DDBJ whole genome shotgun (WGS) entry which is preliminary data.</text>
</comment>
<feature type="transmembrane region" description="Helical" evidence="6">
    <location>
        <begin position="383"/>
        <end position="405"/>
    </location>
</feature>
<keyword evidence="9" id="KW-1185">Reference proteome</keyword>
<dbReference type="PANTHER" id="PTHR42718">
    <property type="entry name" value="MAJOR FACILITATOR SUPERFAMILY MULTIDRUG TRANSPORTER MFSC"/>
    <property type="match status" value="1"/>
</dbReference>
<feature type="transmembrane region" description="Helical" evidence="6">
    <location>
        <begin position="290"/>
        <end position="310"/>
    </location>
</feature>
<keyword evidence="5" id="KW-0046">Antibiotic resistance</keyword>
<feature type="domain" description="Major facilitator superfamily (MFS) profile" evidence="7">
    <location>
        <begin position="26"/>
        <end position="483"/>
    </location>
</feature>
<dbReference type="PRINTS" id="PR01036">
    <property type="entry name" value="TCRTETB"/>
</dbReference>
<evidence type="ECO:0000256" key="4">
    <source>
        <dbReference type="ARBA" id="ARBA00023136"/>
    </source>
</evidence>
<proteinExistence type="predicted"/>
<dbReference type="GeneID" id="91568971"/>
<dbReference type="InterPro" id="IPR036259">
    <property type="entry name" value="MFS_trans_sf"/>
</dbReference>
<dbReference type="InterPro" id="IPR020846">
    <property type="entry name" value="MFS_dom"/>
</dbReference>
<feature type="transmembrane region" description="Helical" evidence="6">
    <location>
        <begin position="322"/>
        <end position="341"/>
    </location>
</feature>
<sequence length="484" mass="49662">MSADTDTLPLRSTSPEIRTGRRRTITLVVVLVAELMNALDGSVVYTALPAIQNDTAASAAAVQWIHAAYALTFALGLITGGRLGDLHGRKRVFLLGTGVFTAASLLCGLAGTPALLITARVVQGGAAAVMVPQVLATLHVTFDEGSRAKAFSLYGTIMSLGSVAGPVLGGVITGADLFGLGWRPIFLINLPIGLAALLLGLRHLPESWDHQALRLDLGGVALSGLGLLLIALPLTVGGERHWPAWSFVMPAAGLVTLTVFVLHQRARTARGGAPLVVIALFGNRAFSAGLAAQLVFGLLSGVFFLTWTLFMQDGLGLTPGQAALGFVAASLGEMGGAWLAMSLAARQGRRAPQAGALLAAVTLGGYAWLIAGQGPGLPLVWTVAPMLPFGLGLGMIGAALADMTLSEADRAHAGSASGLFNTSTQLGIALGTALTSVVFFAHAPASSRGSTVTTAFTGAIWYVVGALLAMWALMLLLPKRTPAG</sequence>
<keyword evidence="3 6" id="KW-1133">Transmembrane helix</keyword>